<dbReference type="EMBL" id="JAPDHZ010000003">
    <property type="protein sequence ID" value="MDG0793007.1"/>
    <property type="molecule type" value="Genomic_DNA"/>
</dbReference>
<feature type="signal peptide" evidence="1">
    <location>
        <begin position="1"/>
        <end position="28"/>
    </location>
</feature>
<evidence type="ECO:0000256" key="1">
    <source>
        <dbReference type="SAM" id="SignalP"/>
    </source>
</evidence>
<reference evidence="3 4" key="1">
    <citation type="submission" date="2022-10" db="EMBL/GenBank/DDBJ databases">
        <title>Comparative genomic analysis of Cohnella hashimotonis sp. nov., isolated from the International Space Station.</title>
        <authorList>
            <person name="Simpson A."/>
            <person name="Venkateswaran K."/>
        </authorList>
    </citation>
    <scope>NUCLEOTIDE SEQUENCE [LARGE SCALE GENOMIC DNA]</scope>
    <source>
        <strain evidence="3 4">DSM 18997</strain>
    </source>
</reference>
<comment type="caution">
    <text evidence="3">The sequence shown here is derived from an EMBL/GenBank/DDBJ whole genome shotgun (WGS) entry which is preliminary data.</text>
</comment>
<feature type="chain" id="PRO_5040927375" evidence="1">
    <location>
        <begin position="29"/>
        <end position="100"/>
    </location>
</feature>
<dbReference type="InterPro" id="IPR012854">
    <property type="entry name" value="Cu_amine_oxidase-like_N"/>
</dbReference>
<dbReference type="Gene3D" id="3.30.457.10">
    <property type="entry name" value="Copper amine oxidase-like, N-terminal domain"/>
    <property type="match status" value="1"/>
</dbReference>
<dbReference type="AlphaFoldDB" id="A0A9X4KMH8"/>
<dbReference type="SUPFAM" id="SSF55383">
    <property type="entry name" value="Copper amine oxidase, domain N"/>
    <property type="match status" value="1"/>
</dbReference>
<dbReference type="Proteomes" id="UP001153387">
    <property type="component" value="Unassembled WGS sequence"/>
</dbReference>
<dbReference type="RefSeq" id="WP_277566744.1">
    <property type="nucleotide sequence ID" value="NZ_JAPDHZ010000003.1"/>
</dbReference>
<name>A0A9X4KMH8_9BACL</name>
<dbReference type="InterPro" id="IPR036582">
    <property type="entry name" value="Mao_N_sf"/>
</dbReference>
<keyword evidence="1" id="KW-0732">Signal</keyword>
<evidence type="ECO:0000313" key="4">
    <source>
        <dbReference type="Proteomes" id="UP001153387"/>
    </source>
</evidence>
<protein>
    <submittedName>
        <fullName evidence="3">Copper amine oxidase N-terminal domain-containing protein</fullName>
    </submittedName>
</protein>
<organism evidence="3 4">
    <name type="scientific">Cohnella ginsengisoli</name>
    <dbReference type="NCBI Taxonomy" id="425004"/>
    <lineage>
        <taxon>Bacteria</taxon>
        <taxon>Bacillati</taxon>
        <taxon>Bacillota</taxon>
        <taxon>Bacilli</taxon>
        <taxon>Bacillales</taxon>
        <taxon>Paenibacillaceae</taxon>
        <taxon>Cohnella</taxon>
    </lineage>
</organism>
<dbReference type="Pfam" id="PF07833">
    <property type="entry name" value="Cu_amine_oxidN1"/>
    <property type="match status" value="1"/>
</dbReference>
<gene>
    <name evidence="3" type="ORF">OMP38_20630</name>
</gene>
<evidence type="ECO:0000313" key="3">
    <source>
        <dbReference type="EMBL" id="MDG0793007.1"/>
    </source>
</evidence>
<sequence length="100" mass="10596">MKRTWKKTALSAALVSALLALPLDRASALSLSINGSVQQQDVQPVMVDNRVLVPLRGALEPLGAALQWDGERHTVTATKGSTIVTLKLGSIDAAVQRGPR</sequence>
<proteinExistence type="predicted"/>
<accession>A0A9X4KMH8</accession>
<feature type="domain" description="Copper amine oxidase-like N-terminal" evidence="2">
    <location>
        <begin position="33"/>
        <end position="95"/>
    </location>
</feature>
<evidence type="ECO:0000259" key="2">
    <source>
        <dbReference type="Pfam" id="PF07833"/>
    </source>
</evidence>
<keyword evidence="4" id="KW-1185">Reference proteome</keyword>